<feature type="compositionally biased region" description="Polar residues" evidence="1">
    <location>
        <begin position="105"/>
        <end position="117"/>
    </location>
</feature>
<sequence>MYSLDQRYGGDQQIKTEPRDKTPSHQMNSPLAAFSPSYEHEQVPENLYQHQIQQQQDLMETTSASDIPSITRLLMDRGDYMPQLNSGELSGLSSLLENRGPDLSDSLNRLSTSDLLQ</sequence>
<evidence type="ECO:0000256" key="1">
    <source>
        <dbReference type="SAM" id="MobiDB-lite"/>
    </source>
</evidence>
<dbReference type="Proteomes" id="UP001153954">
    <property type="component" value="Unassembled WGS sequence"/>
</dbReference>
<evidence type="ECO:0000313" key="3">
    <source>
        <dbReference type="Proteomes" id="UP001153954"/>
    </source>
</evidence>
<feature type="compositionally biased region" description="Basic and acidic residues" evidence="1">
    <location>
        <begin position="14"/>
        <end position="23"/>
    </location>
</feature>
<proteinExistence type="predicted"/>
<keyword evidence="3" id="KW-1185">Reference proteome</keyword>
<name>A0AAU9V9K7_EUPED</name>
<comment type="caution">
    <text evidence="2">The sequence shown here is derived from an EMBL/GenBank/DDBJ whole genome shotgun (WGS) entry which is preliminary data.</text>
</comment>
<feature type="region of interest" description="Disordered" evidence="1">
    <location>
        <begin position="98"/>
        <end position="117"/>
    </location>
</feature>
<protein>
    <submittedName>
        <fullName evidence="2">Uncharacterized protein</fullName>
    </submittedName>
</protein>
<dbReference type="EMBL" id="CAKOGL010000031">
    <property type="protein sequence ID" value="CAH2108686.1"/>
    <property type="molecule type" value="Genomic_DNA"/>
</dbReference>
<accession>A0AAU9V9K7</accession>
<evidence type="ECO:0000313" key="2">
    <source>
        <dbReference type="EMBL" id="CAH2108686.1"/>
    </source>
</evidence>
<organism evidence="2 3">
    <name type="scientific">Euphydryas editha</name>
    <name type="common">Edith's checkerspot</name>
    <dbReference type="NCBI Taxonomy" id="104508"/>
    <lineage>
        <taxon>Eukaryota</taxon>
        <taxon>Metazoa</taxon>
        <taxon>Ecdysozoa</taxon>
        <taxon>Arthropoda</taxon>
        <taxon>Hexapoda</taxon>
        <taxon>Insecta</taxon>
        <taxon>Pterygota</taxon>
        <taxon>Neoptera</taxon>
        <taxon>Endopterygota</taxon>
        <taxon>Lepidoptera</taxon>
        <taxon>Glossata</taxon>
        <taxon>Ditrysia</taxon>
        <taxon>Papilionoidea</taxon>
        <taxon>Nymphalidae</taxon>
        <taxon>Nymphalinae</taxon>
        <taxon>Euphydryas</taxon>
    </lineage>
</organism>
<dbReference type="AlphaFoldDB" id="A0AAU9V9K7"/>
<gene>
    <name evidence="2" type="ORF">EEDITHA_LOCUS22597</name>
</gene>
<feature type="region of interest" description="Disordered" evidence="1">
    <location>
        <begin position="1"/>
        <end position="42"/>
    </location>
</feature>
<reference evidence="2" key="1">
    <citation type="submission" date="2022-03" db="EMBL/GenBank/DDBJ databases">
        <authorList>
            <person name="Tunstrom K."/>
        </authorList>
    </citation>
    <scope>NUCLEOTIDE SEQUENCE</scope>
</reference>